<evidence type="ECO:0000313" key="2">
    <source>
        <dbReference type="WBParaSite" id="ES5_v2.g6276.t1"/>
    </source>
</evidence>
<protein>
    <submittedName>
        <fullName evidence="2">Ubiquitin-like domain-containing protein</fullName>
    </submittedName>
</protein>
<accession>A0AC34GPN4</accession>
<proteinExistence type="predicted"/>
<organism evidence="1 2">
    <name type="scientific">Panagrolaimus sp. ES5</name>
    <dbReference type="NCBI Taxonomy" id="591445"/>
    <lineage>
        <taxon>Eukaryota</taxon>
        <taxon>Metazoa</taxon>
        <taxon>Ecdysozoa</taxon>
        <taxon>Nematoda</taxon>
        <taxon>Chromadorea</taxon>
        <taxon>Rhabditida</taxon>
        <taxon>Tylenchina</taxon>
        <taxon>Panagrolaimomorpha</taxon>
        <taxon>Panagrolaimoidea</taxon>
        <taxon>Panagrolaimidae</taxon>
        <taxon>Panagrolaimus</taxon>
    </lineage>
</organism>
<sequence length="543" mass="61970">MRLIDCLSLGFCSGVVFAYGLGFGNFYHVLFSFFVNIVLYLAWLTTCISPLDYRIWVSQIFSYDTHRLVQVHNVSRPNRRHIFWRSPFTVNSSPHISTLVIVQRPAEVNYPYTRNVPFNFFDEPDTENPDAEQQSQIINYISDTIESQYFENESVDNPVITSLNPPAEDSNRWRALAEIVQQAHFNFKDNTNSNPTNVPLSSTTGQTSFSNNHHHHNTVMSANNEASEEEDVNVKLKHPDDSIKTVKTKLSTIVSTFKNQSFGDDATNTKLIFQGKSLTDEAKSLKFYGFFDECVVHYITEGENSAEETINIRLKHLDDRIIPAQFQPSITVGDFKKSQFAQEIEAGKVIRLIFQGQLLRNDSRTLTSYGIVDQSVIHVHIGQRAYRQEGASQQPSTAQNGTDPVELFANPHLVVTGIAWLDSALLTFLSSILFIVRWAEADDVLEENDHSIPARMCRWLRSFIRLFTSLIAFMIVPQDNDVEMQHQFGTFFNFFVFLKIILIIGISSFFPQVVDMKTIFFISIISGFALLFLWANRPRPRAA</sequence>
<dbReference type="Proteomes" id="UP000887579">
    <property type="component" value="Unplaced"/>
</dbReference>
<reference evidence="2" key="1">
    <citation type="submission" date="2022-11" db="UniProtKB">
        <authorList>
            <consortium name="WormBaseParasite"/>
        </authorList>
    </citation>
    <scope>IDENTIFICATION</scope>
</reference>
<name>A0AC34GPN4_9BILA</name>
<dbReference type="WBParaSite" id="ES5_v2.g6276.t1">
    <property type="protein sequence ID" value="ES5_v2.g6276.t1"/>
    <property type="gene ID" value="ES5_v2.g6276"/>
</dbReference>
<evidence type="ECO:0000313" key="1">
    <source>
        <dbReference type="Proteomes" id="UP000887579"/>
    </source>
</evidence>